<keyword evidence="13" id="KW-1185">Reference proteome</keyword>
<dbReference type="InterPro" id="IPR037066">
    <property type="entry name" value="Plug_dom_sf"/>
</dbReference>
<dbReference type="InterPro" id="IPR000531">
    <property type="entry name" value="Beta-barrel_TonB"/>
</dbReference>
<gene>
    <name evidence="12" type="primary">cirA_1</name>
    <name evidence="12" type="ORF">DOQ08_01055</name>
</gene>
<keyword evidence="7 8" id="KW-0998">Cell outer membrane</keyword>
<comment type="similarity">
    <text evidence="8 9">Belongs to the TonB-dependent receptor family.</text>
</comment>
<evidence type="ECO:0000256" key="7">
    <source>
        <dbReference type="ARBA" id="ARBA00023237"/>
    </source>
</evidence>
<dbReference type="Proteomes" id="UP000265903">
    <property type="component" value="Unassembled WGS sequence"/>
</dbReference>
<dbReference type="InterPro" id="IPR012910">
    <property type="entry name" value="Plug_dom"/>
</dbReference>
<organism evidence="12 13">
    <name type="scientific">Marinobacter litoralis</name>
    <dbReference type="NCBI Taxonomy" id="187981"/>
    <lineage>
        <taxon>Bacteria</taxon>
        <taxon>Pseudomonadati</taxon>
        <taxon>Pseudomonadota</taxon>
        <taxon>Gammaproteobacteria</taxon>
        <taxon>Pseudomonadales</taxon>
        <taxon>Marinobacteraceae</taxon>
        <taxon>Marinobacter</taxon>
    </lineage>
</organism>
<reference evidence="12 13" key="1">
    <citation type="submission" date="2018-08" db="EMBL/GenBank/DDBJ databases">
        <title>Whole Genome Sequence of the Moderate Halophilic Marine Bacterium Marinobacter litoralis Sw-45.</title>
        <authorList>
            <person name="Musa H."/>
        </authorList>
    </citation>
    <scope>NUCLEOTIDE SEQUENCE [LARGE SCALE GENOMIC DNA]</scope>
    <source>
        <strain evidence="12 13">Sw-45</strain>
    </source>
</reference>
<sequence>MPETNCLYRILNTKKFAKHVGWSIIVSGLGFTVPLSASAENPSFNDGLHEFDSDIPQVLTTTRLRQPKTRVPGSTTVIQGDKIRDLGIMNLYEVFRLVPGMTVNFVGSHQPVVTYHGTVHYEQRRMQVLVDGRTAHRATLSDMDWETMPVPLELIERIEVARGPNSAAYGINAFLGTINIITRDPADTAGAETRVTRGSRNHIRTFASVGGAGQTVDWRLSYEKRKFDGFDYQEDGDEHVSFNDGHNINSFGYDSRFKFNRSTNIEVKAGVTDGIKQQDKGKSGELDPIEHPNIDVRDYFIQSQFNHSTSEHHFFHVLASVSNFNRRDRYDIELGESAVNCLRNPNGPSLYFRTQDPNDGSRLEPCQVPIPGETPLRANVNADYEDTRLELEIQDTLLFNDDLKLVSGAGFRKNILRSETYFNGREHSYQSRYFGNLEYTPWTWVTMNVGGNWEHSSTTDEGYFSPRVATNFVINSHHAIRFVYSQAVRTPDSFEQSPNTGFTLTNVAPAMYSDLEGRRITIVDAAQAPHALTLGRDLDEERITSHEISYFGQFPLESALLSVEVRGFKDQMRDMISGVIQLAQWTLGNNVDVDQKGFEVEATLAYPNTALRATYAYLDQDSRYVGPPILDASGEVDTKQHEYQKGLLSRMSTRHSGSFSIIQDFPFDLKASSAFYWADEFLRTENQFERIDVRLAKQFFRTDYTAEIAVTMQHYLNREPELSSDNNIEDHNQFFVEAGVRF</sequence>
<name>A0A3M2RM45_9GAMM</name>
<dbReference type="GO" id="GO:0044718">
    <property type="term" value="P:siderophore transmembrane transport"/>
    <property type="evidence" value="ECO:0007669"/>
    <property type="project" value="TreeGrafter"/>
</dbReference>
<accession>A0A3M2RM45</accession>
<evidence type="ECO:0000256" key="5">
    <source>
        <dbReference type="ARBA" id="ARBA00023077"/>
    </source>
</evidence>
<dbReference type="RefSeq" id="WP_114333810.1">
    <property type="nucleotide sequence ID" value="NZ_QMDL01000001.1"/>
</dbReference>
<dbReference type="Gene3D" id="2.170.130.10">
    <property type="entry name" value="TonB-dependent receptor, plug domain"/>
    <property type="match status" value="1"/>
</dbReference>
<evidence type="ECO:0000259" key="11">
    <source>
        <dbReference type="Pfam" id="PF07715"/>
    </source>
</evidence>
<dbReference type="Gene3D" id="2.40.170.20">
    <property type="entry name" value="TonB-dependent receptor, beta-barrel domain"/>
    <property type="match status" value="1"/>
</dbReference>
<evidence type="ECO:0000256" key="2">
    <source>
        <dbReference type="ARBA" id="ARBA00022448"/>
    </source>
</evidence>
<dbReference type="PROSITE" id="PS52016">
    <property type="entry name" value="TONB_DEPENDENT_REC_3"/>
    <property type="match status" value="1"/>
</dbReference>
<evidence type="ECO:0000259" key="10">
    <source>
        <dbReference type="Pfam" id="PF00593"/>
    </source>
</evidence>
<feature type="domain" description="TonB-dependent receptor plug" evidence="11">
    <location>
        <begin position="68"/>
        <end position="176"/>
    </location>
</feature>
<evidence type="ECO:0000256" key="1">
    <source>
        <dbReference type="ARBA" id="ARBA00004571"/>
    </source>
</evidence>
<comment type="caution">
    <text evidence="12">The sequence shown here is derived from an EMBL/GenBank/DDBJ whole genome shotgun (WGS) entry which is preliminary data.</text>
</comment>
<dbReference type="EMBL" id="QMDL01000001">
    <property type="protein sequence ID" value="RMJ06368.1"/>
    <property type="molecule type" value="Genomic_DNA"/>
</dbReference>
<dbReference type="Pfam" id="PF07715">
    <property type="entry name" value="Plug"/>
    <property type="match status" value="1"/>
</dbReference>
<keyword evidence="12" id="KW-0675">Receptor</keyword>
<dbReference type="InterPro" id="IPR036942">
    <property type="entry name" value="Beta-barrel_TonB_sf"/>
</dbReference>
<evidence type="ECO:0000256" key="9">
    <source>
        <dbReference type="RuleBase" id="RU003357"/>
    </source>
</evidence>
<dbReference type="InterPro" id="IPR039426">
    <property type="entry name" value="TonB-dep_rcpt-like"/>
</dbReference>
<keyword evidence="6 8" id="KW-0472">Membrane</keyword>
<dbReference type="PANTHER" id="PTHR30069:SF27">
    <property type="entry name" value="BLL4766 PROTEIN"/>
    <property type="match status" value="1"/>
</dbReference>
<keyword evidence="2 8" id="KW-0813">Transport</keyword>
<keyword evidence="3 8" id="KW-1134">Transmembrane beta strand</keyword>
<evidence type="ECO:0000256" key="4">
    <source>
        <dbReference type="ARBA" id="ARBA00022692"/>
    </source>
</evidence>
<dbReference type="GO" id="GO:0009279">
    <property type="term" value="C:cell outer membrane"/>
    <property type="evidence" value="ECO:0007669"/>
    <property type="project" value="UniProtKB-SubCell"/>
</dbReference>
<keyword evidence="4 8" id="KW-0812">Transmembrane</keyword>
<feature type="domain" description="TonB-dependent receptor-like beta-barrel" evidence="10">
    <location>
        <begin position="246"/>
        <end position="629"/>
    </location>
</feature>
<dbReference type="AlphaFoldDB" id="A0A3M2RM45"/>
<evidence type="ECO:0000256" key="8">
    <source>
        <dbReference type="PROSITE-ProRule" id="PRU01360"/>
    </source>
</evidence>
<protein>
    <submittedName>
        <fullName evidence="12">Colicin I receptor</fullName>
    </submittedName>
</protein>
<evidence type="ECO:0000256" key="3">
    <source>
        <dbReference type="ARBA" id="ARBA00022452"/>
    </source>
</evidence>
<evidence type="ECO:0000256" key="6">
    <source>
        <dbReference type="ARBA" id="ARBA00023136"/>
    </source>
</evidence>
<evidence type="ECO:0000313" key="12">
    <source>
        <dbReference type="EMBL" id="RMJ06368.1"/>
    </source>
</evidence>
<evidence type="ECO:0000313" key="13">
    <source>
        <dbReference type="Proteomes" id="UP000265903"/>
    </source>
</evidence>
<comment type="subcellular location">
    <subcellularLocation>
        <location evidence="1 8">Cell outer membrane</location>
        <topology evidence="1 8">Multi-pass membrane protein</topology>
    </subcellularLocation>
</comment>
<proteinExistence type="inferred from homology"/>
<dbReference type="OrthoDB" id="9758929at2"/>
<dbReference type="SUPFAM" id="SSF56935">
    <property type="entry name" value="Porins"/>
    <property type="match status" value="1"/>
</dbReference>
<dbReference type="Pfam" id="PF00593">
    <property type="entry name" value="TonB_dep_Rec_b-barrel"/>
    <property type="match status" value="1"/>
</dbReference>
<dbReference type="GO" id="GO:0015344">
    <property type="term" value="F:siderophore uptake transmembrane transporter activity"/>
    <property type="evidence" value="ECO:0007669"/>
    <property type="project" value="TreeGrafter"/>
</dbReference>
<dbReference type="PANTHER" id="PTHR30069">
    <property type="entry name" value="TONB-DEPENDENT OUTER MEMBRANE RECEPTOR"/>
    <property type="match status" value="1"/>
</dbReference>
<keyword evidence="5 9" id="KW-0798">TonB box</keyword>